<proteinExistence type="predicted"/>
<dbReference type="PANTHER" id="PTHR46649">
    <property type="match status" value="1"/>
</dbReference>
<dbReference type="NCBIfam" id="TIGR01509">
    <property type="entry name" value="HAD-SF-IA-v3"/>
    <property type="match status" value="1"/>
</dbReference>
<dbReference type="Gene3D" id="3.40.50.1000">
    <property type="entry name" value="HAD superfamily/HAD-like"/>
    <property type="match status" value="1"/>
</dbReference>
<evidence type="ECO:0000313" key="2">
    <source>
        <dbReference type="Proteomes" id="UP000000763"/>
    </source>
</evidence>
<organism evidence="1 2">
    <name type="scientific">Oryza sativa subsp. japonica</name>
    <name type="common">Rice</name>
    <dbReference type="NCBI Taxonomy" id="39947"/>
    <lineage>
        <taxon>Eukaryota</taxon>
        <taxon>Viridiplantae</taxon>
        <taxon>Streptophyta</taxon>
        <taxon>Embryophyta</taxon>
        <taxon>Tracheophyta</taxon>
        <taxon>Spermatophyta</taxon>
        <taxon>Magnoliopsida</taxon>
        <taxon>Liliopsida</taxon>
        <taxon>Poales</taxon>
        <taxon>Poaceae</taxon>
        <taxon>BOP clade</taxon>
        <taxon>Oryzoideae</taxon>
        <taxon>Oryzeae</taxon>
        <taxon>Oryzinae</taxon>
        <taxon>Oryza</taxon>
        <taxon>Oryza sativa</taxon>
    </lineage>
</organism>
<dbReference type="SUPFAM" id="SSF56784">
    <property type="entry name" value="HAD-like"/>
    <property type="match status" value="1"/>
</dbReference>
<dbReference type="Proteomes" id="UP000000763">
    <property type="component" value="Chromosome 3"/>
</dbReference>
<dbReference type="InterPro" id="IPR036412">
    <property type="entry name" value="HAD-like_sf"/>
</dbReference>
<dbReference type="PANTHER" id="PTHR46649:SF7">
    <property type="entry name" value="HALOACID DEHALOGENASE-LIKE HYDROLASE (HAD) SUPERFAMILY PROTEIN"/>
    <property type="match status" value="1"/>
</dbReference>
<feature type="non-terminal residue" evidence="1">
    <location>
        <position position="1"/>
    </location>
</feature>
<dbReference type="KEGG" id="dosa:Os03g0356498"/>
<dbReference type="InterPro" id="IPR023214">
    <property type="entry name" value="HAD_sf"/>
</dbReference>
<dbReference type="NCBIfam" id="TIGR01549">
    <property type="entry name" value="HAD-SF-IA-v1"/>
    <property type="match status" value="1"/>
</dbReference>
<accession>C7J0B4</accession>
<dbReference type="InterPro" id="IPR006439">
    <property type="entry name" value="HAD-SF_hydro_IA"/>
</dbReference>
<dbReference type="Pfam" id="PF00702">
    <property type="entry name" value="Hydrolase"/>
    <property type="match status" value="1"/>
</dbReference>
<sequence length="157" mass="17464">ATVGRITAQYYMTEKAWKLCDPDAENVFKALRKAGVKTAVVSNFDTRLRPLLHVLKCDHWFDAVAVSAEVAAEKPNPTIFLKACESLGVKPEEAVHVGDDRRMIYGELEMQAAMPGYGEVMFTLSRRLQRGSGLRWPSDGQWFSGALIDIYGLGVRS</sequence>
<reference evidence="2" key="2">
    <citation type="journal article" date="2008" name="Nucleic Acids Res.">
        <title>The rice annotation project database (RAP-DB): 2008 update.</title>
        <authorList>
            <consortium name="The rice annotation project (RAP)"/>
        </authorList>
    </citation>
    <scope>GENOME REANNOTATION</scope>
    <source>
        <strain evidence="2">cv. Nipponbare</strain>
    </source>
</reference>
<protein>
    <submittedName>
        <fullName evidence="1">Os03g0356498 protein</fullName>
    </submittedName>
</protein>
<gene>
    <name evidence="1" type="ordered locus">Os03g0356498</name>
</gene>
<dbReference type="PRINTS" id="PR00413">
    <property type="entry name" value="HADHALOGNASE"/>
</dbReference>
<evidence type="ECO:0000313" key="1">
    <source>
        <dbReference type="EMBL" id="BAH92151.1"/>
    </source>
</evidence>
<dbReference type="AlphaFoldDB" id="C7J0B4"/>
<reference evidence="1 2" key="1">
    <citation type="journal article" date="2005" name="Nature">
        <title>The map-based sequence of the rice genome.</title>
        <authorList>
            <consortium name="International rice genome sequencing project (IRGSP)"/>
            <person name="Matsumoto T."/>
            <person name="Wu J."/>
            <person name="Kanamori H."/>
            <person name="Katayose Y."/>
            <person name="Fujisawa M."/>
            <person name="Namiki N."/>
            <person name="Mizuno H."/>
            <person name="Yamamoto K."/>
            <person name="Antonio B.A."/>
            <person name="Baba T."/>
            <person name="Sakata K."/>
            <person name="Nagamura Y."/>
            <person name="Aoki H."/>
            <person name="Arikawa K."/>
            <person name="Arita K."/>
            <person name="Bito T."/>
            <person name="Chiden Y."/>
            <person name="Fujitsuka N."/>
            <person name="Fukunaka R."/>
            <person name="Hamada M."/>
            <person name="Harada C."/>
            <person name="Hayashi A."/>
            <person name="Hijishita S."/>
            <person name="Honda M."/>
            <person name="Hosokawa S."/>
            <person name="Ichikawa Y."/>
            <person name="Idonuma A."/>
            <person name="Iijima M."/>
            <person name="Ikeda M."/>
            <person name="Ikeno M."/>
            <person name="Ito K."/>
            <person name="Ito S."/>
            <person name="Ito T."/>
            <person name="Ito Y."/>
            <person name="Ito Y."/>
            <person name="Iwabuchi A."/>
            <person name="Kamiya K."/>
            <person name="Karasawa W."/>
            <person name="Kurita K."/>
            <person name="Katagiri S."/>
            <person name="Kikuta A."/>
            <person name="Kobayashi H."/>
            <person name="Kobayashi N."/>
            <person name="Machita K."/>
            <person name="Maehara T."/>
            <person name="Masukawa M."/>
            <person name="Mizubayashi T."/>
            <person name="Mukai Y."/>
            <person name="Nagasaki H."/>
            <person name="Nagata Y."/>
            <person name="Naito S."/>
            <person name="Nakashima M."/>
            <person name="Nakama Y."/>
            <person name="Nakamichi Y."/>
            <person name="Nakamura M."/>
            <person name="Meguro A."/>
            <person name="Negishi M."/>
            <person name="Ohta I."/>
            <person name="Ohta T."/>
            <person name="Okamoto M."/>
            <person name="Ono N."/>
            <person name="Saji S."/>
            <person name="Sakaguchi M."/>
            <person name="Sakai K."/>
            <person name="Shibata M."/>
            <person name="Shimokawa T."/>
            <person name="Song J."/>
            <person name="Takazaki Y."/>
            <person name="Terasawa K."/>
            <person name="Tsugane M."/>
            <person name="Tsuji K."/>
            <person name="Ueda S."/>
            <person name="Waki K."/>
            <person name="Yamagata H."/>
            <person name="Yamamoto M."/>
            <person name="Yamamoto S."/>
            <person name="Yamane H."/>
            <person name="Yoshiki S."/>
            <person name="Yoshihara R."/>
            <person name="Yukawa K."/>
            <person name="Zhong H."/>
            <person name="Yano M."/>
            <person name="Yuan Q."/>
            <person name="Ouyang S."/>
            <person name="Liu J."/>
            <person name="Jones K.M."/>
            <person name="Gansberger K."/>
            <person name="Moffat K."/>
            <person name="Hill J."/>
            <person name="Bera J."/>
            <person name="Fadrosh D."/>
            <person name="Jin S."/>
            <person name="Johri S."/>
            <person name="Kim M."/>
            <person name="Overton L."/>
            <person name="Reardon M."/>
            <person name="Tsitrin T."/>
            <person name="Vuong H."/>
            <person name="Weaver B."/>
            <person name="Ciecko A."/>
            <person name="Tallon L."/>
            <person name="Jackson J."/>
            <person name="Pai G."/>
            <person name="Aken S.V."/>
            <person name="Utterback T."/>
            <person name="Reidmuller S."/>
            <person name="Feldblyum T."/>
            <person name="Hsiao J."/>
            <person name="Zismann V."/>
            <person name="Iobst S."/>
            <person name="de Vazeille A.R."/>
            <person name="Buell C.R."/>
            <person name="Ying K."/>
            <person name="Li Y."/>
            <person name="Lu T."/>
            <person name="Huang Y."/>
            <person name="Zhao Q."/>
            <person name="Feng Q."/>
            <person name="Zhang L."/>
            <person name="Zhu J."/>
            <person name="Weng Q."/>
            <person name="Mu J."/>
            <person name="Lu Y."/>
            <person name="Fan D."/>
            <person name="Liu Y."/>
            <person name="Guan J."/>
            <person name="Zhang Y."/>
            <person name="Yu S."/>
            <person name="Liu X."/>
            <person name="Zhang Y."/>
            <person name="Hong G."/>
            <person name="Han B."/>
            <person name="Choisne N."/>
            <person name="Demange N."/>
            <person name="Orjeda G."/>
            <person name="Samain S."/>
            <person name="Cattolico L."/>
            <person name="Pelletier E."/>
            <person name="Couloux A."/>
            <person name="Segurens B."/>
            <person name="Wincker P."/>
            <person name="D'Hont A."/>
            <person name="Scarpelli C."/>
            <person name="Weissenbach J."/>
            <person name="Salanoubat M."/>
            <person name="Quetier F."/>
            <person name="Yu Y."/>
            <person name="Kim H.R."/>
            <person name="Rambo T."/>
            <person name="Currie J."/>
            <person name="Collura K."/>
            <person name="Luo M."/>
            <person name="Yang T."/>
            <person name="Ammiraju J.S.S."/>
            <person name="Engler F."/>
            <person name="Soderlund C."/>
            <person name="Wing R.A."/>
            <person name="Palmer L.E."/>
            <person name="de la Bastide M."/>
            <person name="Spiegel L."/>
            <person name="Nascimento L."/>
            <person name="Zutavern T."/>
            <person name="O'Shaughnessy A."/>
            <person name="Dike S."/>
            <person name="Dedhia N."/>
            <person name="Preston R."/>
            <person name="Balija V."/>
            <person name="McCombie W.R."/>
            <person name="Chow T."/>
            <person name="Chen H."/>
            <person name="Chung M."/>
            <person name="Chen C."/>
            <person name="Shaw J."/>
            <person name="Wu H."/>
            <person name="Hsiao K."/>
            <person name="Chao Y."/>
            <person name="Chu M."/>
            <person name="Cheng C."/>
            <person name="Hour A."/>
            <person name="Lee P."/>
            <person name="Lin S."/>
            <person name="Lin Y."/>
            <person name="Liou J."/>
            <person name="Liu S."/>
            <person name="Hsing Y."/>
            <person name="Raghuvanshi S."/>
            <person name="Mohanty A."/>
            <person name="Bharti A.K."/>
            <person name="Gaur A."/>
            <person name="Gupta V."/>
            <person name="Kumar D."/>
            <person name="Ravi V."/>
            <person name="Vij S."/>
            <person name="Kapur A."/>
            <person name="Khurana P."/>
            <person name="Khurana P."/>
            <person name="Khurana J.P."/>
            <person name="Tyagi A.K."/>
            <person name="Gaikwad K."/>
            <person name="Singh A."/>
            <person name="Dalal V."/>
            <person name="Srivastava S."/>
            <person name="Dixit A."/>
            <person name="Pal A.K."/>
            <person name="Ghazi I.A."/>
            <person name="Yadav M."/>
            <person name="Pandit A."/>
            <person name="Bhargava A."/>
            <person name="Sureshbabu K."/>
            <person name="Batra K."/>
            <person name="Sharma T.R."/>
            <person name="Mohapatra T."/>
            <person name="Singh N.K."/>
            <person name="Messing J."/>
            <person name="Nelson A.B."/>
            <person name="Fuks G."/>
            <person name="Kavchok S."/>
            <person name="Keizer G."/>
            <person name="Linton E."/>
            <person name="Llaca V."/>
            <person name="Song R."/>
            <person name="Tanyolac B."/>
            <person name="Young S."/>
            <person name="Ho-Il K."/>
            <person name="Hahn J.H."/>
            <person name="Sangsakoo G."/>
            <person name="Vanavichit A."/>
            <person name="de Mattos Luiz.A.T."/>
            <person name="Zimmer P.D."/>
            <person name="Malone G."/>
            <person name="Dellagostin O."/>
            <person name="de Oliveira A.C."/>
            <person name="Bevan M."/>
            <person name="Bancroft I."/>
            <person name="Minx P."/>
            <person name="Cordum H."/>
            <person name="Wilson R."/>
            <person name="Cheng Z."/>
            <person name="Jin W."/>
            <person name="Jiang J."/>
            <person name="Leong S.A."/>
            <person name="Iwama H."/>
            <person name="Gojobori T."/>
            <person name="Itoh T."/>
            <person name="Niimura Y."/>
            <person name="Fujii Y."/>
            <person name="Habara T."/>
            <person name="Sakai H."/>
            <person name="Sato Y."/>
            <person name="Wilson G."/>
            <person name="Kumar K."/>
            <person name="McCouch S."/>
            <person name="Juretic N."/>
            <person name="Hoen D."/>
            <person name="Wright S."/>
            <person name="Bruskiewich R."/>
            <person name="Bureau T."/>
            <person name="Miyao A."/>
            <person name="Hirochika H."/>
            <person name="Nishikawa T."/>
            <person name="Kadowaki K."/>
            <person name="Sugiura M."/>
            <person name="Burr B."/>
            <person name="Sasaki T."/>
        </authorList>
    </citation>
    <scope>NUCLEOTIDE SEQUENCE [LARGE SCALE GENOMIC DNA]</scope>
    <source>
        <strain evidence="2">cv. Nipponbare</strain>
    </source>
</reference>
<name>C7J0B4_ORYSJ</name>
<dbReference type="EMBL" id="AP008209">
    <property type="protein sequence ID" value="BAH92151.1"/>
    <property type="molecule type" value="Genomic_DNA"/>
</dbReference>